<organism evidence="7 8">
    <name type="scientific">Synaphobranchus kaupii</name>
    <name type="common">Kaup's arrowtooth eel</name>
    <dbReference type="NCBI Taxonomy" id="118154"/>
    <lineage>
        <taxon>Eukaryota</taxon>
        <taxon>Metazoa</taxon>
        <taxon>Chordata</taxon>
        <taxon>Craniata</taxon>
        <taxon>Vertebrata</taxon>
        <taxon>Euteleostomi</taxon>
        <taxon>Actinopterygii</taxon>
        <taxon>Neopterygii</taxon>
        <taxon>Teleostei</taxon>
        <taxon>Anguilliformes</taxon>
        <taxon>Synaphobranchidae</taxon>
        <taxon>Synaphobranchus</taxon>
    </lineage>
</organism>
<sequence length="272" mass="29642">MVRTDSPQRKGTASITDHPDQQVYTVTLENLQFGDSGWYWCAVEIGGSIDDGTSLHLTVPAGTQSLSVLNGSRVTGVEGDMVSILCRYGDGLRGKEKKWCRIREQSSCVTAGGGGVYQGRVRLDVDEGQGLLTVTLRGLVRADTDWYWCEVGVRQVPVHILISNASTRTTTTTTTTTTPMNINLTIITLLVTSGLLLLMVTVTIVSWKLWQRNKKTPLAERRDTSQSATPAETGDDVTYSSVVLQHRETGEQAPPSCVHHGDDVTYSSLALQ</sequence>
<keyword evidence="5" id="KW-1133">Transmembrane helix</keyword>
<dbReference type="Proteomes" id="UP001152622">
    <property type="component" value="Chromosome 19"/>
</dbReference>
<gene>
    <name evidence="7" type="ORF">SKAU_G00377830</name>
</gene>
<dbReference type="EMBL" id="JAINUF010000019">
    <property type="protein sequence ID" value="KAJ8336563.1"/>
    <property type="molecule type" value="Genomic_DNA"/>
</dbReference>
<dbReference type="SMART" id="SM00409">
    <property type="entry name" value="IG"/>
    <property type="match status" value="2"/>
</dbReference>
<evidence type="ECO:0000256" key="5">
    <source>
        <dbReference type="SAM" id="Phobius"/>
    </source>
</evidence>
<keyword evidence="8" id="KW-1185">Reference proteome</keyword>
<evidence type="ECO:0000256" key="3">
    <source>
        <dbReference type="ARBA" id="ARBA00023136"/>
    </source>
</evidence>
<feature type="transmembrane region" description="Helical" evidence="5">
    <location>
        <begin position="184"/>
        <end position="207"/>
    </location>
</feature>
<comment type="caution">
    <text evidence="7">The sequence shown here is derived from an EMBL/GenBank/DDBJ whole genome shotgun (WGS) entry which is preliminary data.</text>
</comment>
<keyword evidence="2 5" id="KW-0812">Transmembrane</keyword>
<feature type="domain" description="Immunoglobulin" evidence="6">
    <location>
        <begin position="2"/>
        <end position="58"/>
    </location>
</feature>
<dbReference type="InterPro" id="IPR013783">
    <property type="entry name" value="Ig-like_fold"/>
</dbReference>
<dbReference type="PANTHER" id="PTHR11860:SF87">
    <property type="entry name" value="CMRF35-LIKE MOLECULE 8"/>
    <property type="match status" value="1"/>
</dbReference>
<keyword evidence="3 5" id="KW-0472">Membrane</keyword>
<feature type="region of interest" description="Disordered" evidence="4">
    <location>
        <begin position="218"/>
        <end position="237"/>
    </location>
</feature>
<evidence type="ECO:0000259" key="6">
    <source>
        <dbReference type="SMART" id="SM00409"/>
    </source>
</evidence>
<protein>
    <recommendedName>
        <fullName evidence="6">Immunoglobulin domain-containing protein</fullName>
    </recommendedName>
</protein>
<proteinExistence type="predicted"/>
<evidence type="ECO:0000313" key="8">
    <source>
        <dbReference type="Proteomes" id="UP001152622"/>
    </source>
</evidence>
<dbReference type="Pfam" id="PF07686">
    <property type="entry name" value="V-set"/>
    <property type="match status" value="1"/>
</dbReference>
<dbReference type="AlphaFoldDB" id="A0A9Q1ED24"/>
<comment type="subcellular location">
    <subcellularLocation>
        <location evidence="1">Membrane</location>
    </subcellularLocation>
</comment>
<dbReference type="SUPFAM" id="SSF48726">
    <property type="entry name" value="Immunoglobulin"/>
    <property type="match status" value="2"/>
</dbReference>
<evidence type="ECO:0000256" key="4">
    <source>
        <dbReference type="SAM" id="MobiDB-lite"/>
    </source>
</evidence>
<reference evidence="7" key="1">
    <citation type="journal article" date="2023" name="Science">
        <title>Genome structures resolve the early diversification of teleost fishes.</title>
        <authorList>
            <person name="Parey E."/>
            <person name="Louis A."/>
            <person name="Montfort J."/>
            <person name="Bouchez O."/>
            <person name="Roques C."/>
            <person name="Iampietro C."/>
            <person name="Lluch J."/>
            <person name="Castinel A."/>
            <person name="Donnadieu C."/>
            <person name="Desvignes T."/>
            <person name="Floi Bucao C."/>
            <person name="Jouanno E."/>
            <person name="Wen M."/>
            <person name="Mejri S."/>
            <person name="Dirks R."/>
            <person name="Jansen H."/>
            <person name="Henkel C."/>
            <person name="Chen W.J."/>
            <person name="Zahm M."/>
            <person name="Cabau C."/>
            <person name="Klopp C."/>
            <person name="Thompson A.W."/>
            <person name="Robinson-Rechavi M."/>
            <person name="Braasch I."/>
            <person name="Lecointre G."/>
            <person name="Bobe J."/>
            <person name="Postlethwait J.H."/>
            <person name="Berthelot C."/>
            <person name="Roest Crollius H."/>
            <person name="Guiguen Y."/>
        </authorList>
    </citation>
    <scope>NUCLEOTIDE SEQUENCE</scope>
    <source>
        <strain evidence="7">WJC10195</strain>
    </source>
</reference>
<accession>A0A9Q1ED24</accession>
<dbReference type="OrthoDB" id="8920197at2759"/>
<dbReference type="InterPro" id="IPR013106">
    <property type="entry name" value="Ig_V-set"/>
</dbReference>
<evidence type="ECO:0000313" key="7">
    <source>
        <dbReference type="EMBL" id="KAJ8336563.1"/>
    </source>
</evidence>
<name>A0A9Q1ED24_SYNKA</name>
<dbReference type="Gene3D" id="2.60.40.10">
    <property type="entry name" value="Immunoglobulins"/>
    <property type="match status" value="2"/>
</dbReference>
<dbReference type="InterPro" id="IPR003599">
    <property type="entry name" value="Ig_sub"/>
</dbReference>
<evidence type="ECO:0000256" key="1">
    <source>
        <dbReference type="ARBA" id="ARBA00004370"/>
    </source>
</evidence>
<dbReference type="GO" id="GO:0004888">
    <property type="term" value="F:transmembrane signaling receptor activity"/>
    <property type="evidence" value="ECO:0007669"/>
    <property type="project" value="TreeGrafter"/>
</dbReference>
<dbReference type="PANTHER" id="PTHR11860">
    <property type="entry name" value="POLYMERIC-IMMUNOGLOBULIN RECEPTOR"/>
    <property type="match status" value="1"/>
</dbReference>
<dbReference type="GO" id="GO:0005886">
    <property type="term" value="C:plasma membrane"/>
    <property type="evidence" value="ECO:0007669"/>
    <property type="project" value="TreeGrafter"/>
</dbReference>
<dbReference type="InterPro" id="IPR050671">
    <property type="entry name" value="CD300_family_receptors"/>
</dbReference>
<dbReference type="InterPro" id="IPR036179">
    <property type="entry name" value="Ig-like_dom_sf"/>
</dbReference>
<evidence type="ECO:0000256" key="2">
    <source>
        <dbReference type="ARBA" id="ARBA00022692"/>
    </source>
</evidence>
<feature type="domain" description="Immunoglobulin" evidence="6">
    <location>
        <begin position="71"/>
        <end position="163"/>
    </location>
</feature>